<keyword evidence="8" id="KW-0413">Isomerase</keyword>
<dbReference type="CDD" id="cd17920">
    <property type="entry name" value="DEXHc_RecQ"/>
    <property type="match status" value="1"/>
</dbReference>
<dbReference type="EC" id="5.6.2.4" evidence="10"/>
<dbReference type="PANTHER" id="PTHR13710:SF105">
    <property type="entry name" value="ATP-DEPENDENT DNA HELICASE Q1"/>
    <property type="match status" value="1"/>
</dbReference>
<evidence type="ECO:0000256" key="4">
    <source>
        <dbReference type="ARBA" id="ARBA00022801"/>
    </source>
</evidence>
<dbReference type="SMART" id="SM00487">
    <property type="entry name" value="DEXDc"/>
    <property type="match status" value="1"/>
</dbReference>
<dbReference type="PANTHER" id="PTHR13710">
    <property type="entry name" value="DNA HELICASE RECQ FAMILY MEMBER"/>
    <property type="match status" value="1"/>
</dbReference>
<dbReference type="Gene3D" id="1.10.10.10">
    <property type="entry name" value="Winged helix-like DNA-binding domain superfamily/Winged helix DNA-binding domain"/>
    <property type="match status" value="1"/>
</dbReference>
<dbReference type="AlphaFoldDB" id="A0A3S0P786"/>
<keyword evidence="2" id="KW-0479">Metal-binding</keyword>
<evidence type="ECO:0000256" key="5">
    <source>
        <dbReference type="ARBA" id="ARBA00022806"/>
    </source>
</evidence>
<dbReference type="Pfam" id="PF00270">
    <property type="entry name" value="DEAD"/>
    <property type="match status" value="1"/>
</dbReference>
<dbReference type="GO" id="GO:0003677">
    <property type="term" value="F:DNA binding"/>
    <property type="evidence" value="ECO:0007669"/>
    <property type="project" value="UniProtKB-KW"/>
</dbReference>
<organism evidence="15 16">
    <name type="scientific">Prevotella koreensis</name>
    <dbReference type="NCBI Taxonomy" id="2490854"/>
    <lineage>
        <taxon>Bacteria</taxon>
        <taxon>Pseudomonadati</taxon>
        <taxon>Bacteroidota</taxon>
        <taxon>Bacteroidia</taxon>
        <taxon>Bacteroidales</taxon>
        <taxon>Prevotellaceae</taxon>
        <taxon>Prevotella</taxon>
    </lineage>
</organism>
<evidence type="ECO:0000259" key="13">
    <source>
        <dbReference type="PROSITE" id="PS51192"/>
    </source>
</evidence>
<dbReference type="Gene3D" id="3.40.50.300">
    <property type="entry name" value="P-loop containing nucleotide triphosphate hydrolases"/>
    <property type="match status" value="2"/>
</dbReference>
<evidence type="ECO:0000256" key="9">
    <source>
        <dbReference type="ARBA" id="ARBA00034617"/>
    </source>
</evidence>
<dbReference type="EMBL" id="RYYU01000001">
    <property type="protein sequence ID" value="RUL58561.1"/>
    <property type="molecule type" value="Genomic_DNA"/>
</dbReference>
<dbReference type="InterPro" id="IPR001650">
    <property type="entry name" value="Helicase_C-like"/>
</dbReference>
<dbReference type="PROSITE" id="PS51192">
    <property type="entry name" value="HELICASE_ATP_BIND_1"/>
    <property type="match status" value="1"/>
</dbReference>
<evidence type="ECO:0000256" key="3">
    <source>
        <dbReference type="ARBA" id="ARBA00022741"/>
    </source>
</evidence>
<dbReference type="GO" id="GO:0046872">
    <property type="term" value="F:metal ion binding"/>
    <property type="evidence" value="ECO:0007669"/>
    <property type="project" value="UniProtKB-KW"/>
</dbReference>
<evidence type="ECO:0000256" key="7">
    <source>
        <dbReference type="ARBA" id="ARBA00023125"/>
    </source>
</evidence>
<dbReference type="InterPro" id="IPR011545">
    <property type="entry name" value="DEAD/DEAH_box_helicase_dom"/>
</dbReference>
<keyword evidence="5 15" id="KW-0347">Helicase</keyword>
<keyword evidence="3" id="KW-0547">Nucleotide-binding</keyword>
<evidence type="ECO:0000256" key="8">
    <source>
        <dbReference type="ARBA" id="ARBA00023235"/>
    </source>
</evidence>
<evidence type="ECO:0000256" key="2">
    <source>
        <dbReference type="ARBA" id="ARBA00022723"/>
    </source>
</evidence>
<dbReference type="InterPro" id="IPR036388">
    <property type="entry name" value="WH-like_DNA-bd_sf"/>
</dbReference>
<evidence type="ECO:0000256" key="10">
    <source>
        <dbReference type="ARBA" id="ARBA00034808"/>
    </source>
</evidence>
<feature type="domain" description="Helicase ATP-binding" evidence="13">
    <location>
        <begin position="27"/>
        <end position="195"/>
    </location>
</feature>
<dbReference type="GO" id="GO:0006281">
    <property type="term" value="P:DNA repair"/>
    <property type="evidence" value="ECO:0007669"/>
    <property type="project" value="TreeGrafter"/>
</dbReference>
<comment type="caution">
    <text evidence="15">The sequence shown here is derived from an EMBL/GenBank/DDBJ whole genome shotgun (WGS) entry which is preliminary data.</text>
</comment>
<dbReference type="InterPro" id="IPR004589">
    <property type="entry name" value="DNA_helicase_ATP-dep_RecQ"/>
</dbReference>
<evidence type="ECO:0000256" key="1">
    <source>
        <dbReference type="ARBA" id="ARBA00005446"/>
    </source>
</evidence>
<evidence type="ECO:0000256" key="6">
    <source>
        <dbReference type="ARBA" id="ARBA00022840"/>
    </source>
</evidence>
<dbReference type="GO" id="GO:0009378">
    <property type="term" value="F:four-way junction helicase activity"/>
    <property type="evidence" value="ECO:0007669"/>
    <property type="project" value="TreeGrafter"/>
</dbReference>
<dbReference type="OrthoDB" id="9763310at2"/>
<dbReference type="PROSITE" id="PS51194">
    <property type="entry name" value="HELICASE_CTER"/>
    <property type="match status" value="1"/>
</dbReference>
<dbReference type="GO" id="GO:0043590">
    <property type="term" value="C:bacterial nucleoid"/>
    <property type="evidence" value="ECO:0007669"/>
    <property type="project" value="TreeGrafter"/>
</dbReference>
<dbReference type="InterPro" id="IPR032284">
    <property type="entry name" value="RecQ_Zn-bd"/>
</dbReference>
<name>A0A3S0P786_9BACT</name>
<feature type="domain" description="Helicase C-terminal" evidence="14">
    <location>
        <begin position="219"/>
        <end position="365"/>
    </location>
</feature>
<dbReference type="GO" id="GO:0030894">
    <property type="term" value="C:replisome"/>
    <property type="evidence" value="ECO:0007669"/>
    <property type="project" value="TreeGrafter"/>
</dbReference>
<dbReference type="SUPFAM" id="SSF52540">
    <property type="entry name" value="P-loop containing nucleoside triphosphate hydrolases"/>
    <property type="match status" value="1"/>
</dbReference>
<dbReference type="GO" id="GO:0016787">
    <property type="term" value="F:hydrolase activity"/>
    <property type="evidence" value="ECO:0007669"/>
    <property type="project" value="UniProtKB-KW"/>
</dbReference>
<dbReference type="InterPro" id="IPR027417">
    <property type="entry name" value="P-loop_NTPase"/>
</dbReference>
<keyword evidence="6" id="KW-0067">ATP-binding</keyword>
<evidence type="ECO:0000256" key="12">
    <source>
        <dbReference type="ARBA" id="ARBA00044550"/>
    </source>
</evidence>
<dbReference type="GO" id="GO:0006310">
    <property type="term" value="P:DNA recombination"/>
    <property type="evidence" value="ECO:0007669"/>
    <property type="project" value="InterPro"/>
</dbReference>
<proteinExistence type="inferred from homology"/>
<evidence type="ECO:0000256" key="11">
    <source>
        <dbReference type="ARBA" id="ARBA00044535"/>
    </source>
</evidence>
<comment type="catalytic activity">
    <reaction evidence="9">
        <text>Couples ATP hydrolysis with the unwinding of duplex DNA by translocating in the 3'-5' direction.</text>
        <dbReference type="EC" id="5.6.2.4"/>
    </reaction>
</comment>
<dbReference type="SMART" id="SM00490">
    <property type="entry name" value="HELICc"/>
    <property type="match status" value="1"/>
</dbReference>
<dbReference type="Pfam" id="PF16124">
    <property type="entry name" value="RecQ_Zn_bind"/>
    <property type="match status" value="1"/>
</dbReference>
<keyword evidence="16" id="KW-1185">Reference proteome</keyword>
<gene>
    <name evidence="15" type="ORF">EHV08_01450</name>
</gene>
<dbReference type="InterPro" id="IPR014001">
    <property type="entry name" value="Helicase_ATP-bd"/>
</dbReference>
<evidence type="ECO:0000259" key="14">
    <source>
        <dbReference type="PROSITE" id="PS51194"/>
    </source>
</evidence>
<keyword evidence="7" id="KW-0238">DNA-binding</keyword>
<reference evidence="15 16" key="1">
    <citation type="submission" date="2018-12" db="EMBL/GenBank/DDBJ databases">
        <title>Genome sequencing of Prevotella sp. KCOM 3155 (= JS262).</title>
        <authorList>
            <person name="Kook J.-K."/>
            <person name="Park S.-N."/>
            <person name="Lim Y.K."/>
        </authorList>
    </citation>
    <scope>NUCLEOTIDE SEQUENCE [LARGE SCALE GENOMIC DNA]</scope>
    <source>
        <strain evidence="15 16">KCOM 3155</strain>
    </source>
</reference>
<dbReference type="Pfam" id="PF00271">
    <property type="entry name" value="Helicase_C"/>
    <property type="match status" value="1"/>
</dbReference>
<dbReference type="RefSeq" id="WP_126677659.1">
    <property type="nucleotide sequence ID" value="NZ_RYYU01000001.1"/>
</dbReference>
<keyword evidence="4" id="KW-0378">Hydrolase</keyword>
<evidence type="ECO:0000313" key="15">
    <source>
        <dbReference type="EMBL" id="RUL58561.1"/>
    </source>
</evidence>
<dbReference type="GO" id="GO:0005737">
    <property type="term" value="C:cytoplasm"/>
    <property type="evidence" value="ECO:0007669"/>
    <property type="project" value="TreeGrafter"/>
</dbReference>
<sequence>MGISDYQSILKEYWGYDDFRGIQREIIESIGNGKDTLGLMPTGGGKSITFQVPAIAKSGVCLVITPLIALMKDQVANLRKLGVKAAYINSNMSHGETLTTLENCVHGGISLLYISPERLSSELFKTKLRHMEVSFITVDEAHCISQWGYDFRPSYLEIVNIRQLKPDAPVLALTATATPEVVDDIQERLGFCEKNVFKMSFERKNLAYIVRHAIDKEKQLLHILNSVAGSAIVYVRSRKRTVELAKLLTDNNINALAYNAGLDSEIRNQRQEEWSKSKMRVMVATNAFGMGIDKPDVRIVVHCDCPNSLEAYFQEAGRAGRDGKKSYAVLLYNDADNRKLMKRIADTFPTKEYIRKVYEHLAYFYQMAVGFGEGVTKEFNMDKFCVAFKHFPVQVESALHILTRAEYIAYEEEQDNRARLHFTLGRDELDRLNHLSEKENIIITTLLRCYGGLFVEYQYVNENFLAQQAGMDAVDVYILLKSLNDKHILHFIPQKKTPYIKYVRDREDGEDVVLSAAVYDDRKADMERRIKKMIEYVSDEKTCRSRMLLKYFGEKRADDCGQCDVCNERKINRLSEQRLSPAKQQITELLSDGKRHHVTELRRINIDSEIVDEALEDLLAEEKIRMNGSFIFFESR</sequence>
<dbReference type="Proteomes" id="UP000278983">
    <property type="component" value="Unassembled WGS sequence"/>
</dbReference>
<dbReference type="FunFam" id="3.40.50.300:FF:001389">
    <property type="entry name" value="ATP-dependent DNA helicase RecQ"/>
    <property type="match status" value="1"/>
</dbReference>
<evidence type="ECO:0000313" key="16">
    <source>
        <dbReference type="Proteomes" id="UP000278983"/>
    </source>
</evidence>
<dbReference type="GO" id="GO:0005524">
    <property type="term" value="F:ATP binding"/>
    <property type="evidence" value="ECO:0007669"/>
    <property type="project" value="UniProtKB-KW"/>
</dbReference>
<protein>
    <recommendedName>
        <fullName evidence="11">ATP-dependent DNA helicase RecQ</fullName>
        <ecNumber evidence="10">5.6.2.4</ecNumber>
    </recommendedName>
    <alternativeName>
        <fullName evidence="12">DNA 3'-5' helicase RecQ</fullName>
    </alternativeName>
</protein>
<comment type="similarity">
    <text evidence="1">Belongs to the helicase family. RecQ subfamily.</text>
</comment>
<dbReference type="GO" id="GO:0043138">
    <property type="term" value="F:3'-5' DNA helicase activity"/>
    <property type="evidence" value="ECO:0007669"/>
    <property type="project" value="UniProtKB-EC"/>
</dbReference>
<accession>A0A3S0P786</accession>
<dbReference type="NCBIfam" id="TIGR00614">
    <property type="entry name" value="recQ_fam"/>
    <property type="match status" value="1"/>
</dbReference>